<keyword evidence="3" id="KW-1185">Reference proteome</keyword>
<keyword evidence="1" id="KW-0732">Signal</keyword>
<gene>
    <name evidence="2" type="ORF">DILT_LOCUS1991</name>
</gene>
<dbReference type="AlphaFoldDB" id="A0A3P6QSM9"/>
<accession>A0A3P6QSM9</accession>
<organism evidence="2 3">
    <name type="scientific">Dibothriocephalus latus</name>
    <name type="common">Fish tapeworm</name>
    <name type="synonym">Diphyllobothrium latum</name>
    <dbReference type="NCBI Taxonomy" id="60516"/>
    <lineage>
        <taxon>Eukaryota</taxon>
        <taxon>Metazoa</taxon>
        <taxon>Spiralia</taxon>
        <taxon>Lophotrochozoa</taxon>
        <taxon>Platyhelminthes</taxon>
        <taxon>Cestoda</taxon>
        <taxon>Eucestoda</taxon>
        <taxon>Diphyllobothriidea</taxon>
        <taxon>Diphyllobothriidae</taxon>
        <taxon>Dibothriocephalus</taxon>
    </lineage>
</organism>
<proteinExistence type="predicted"/>
<sequence length="67" mass="8093">MCVTWMANAIQFVLERVFWWLSVEEEEKKDEMVQEHGEENDEEGGELELFCEYCLIKLSNHILHKYL</sequence>
<evidence type="ECO:0000313" key="2">
    <source>
        <dbReference type="EMBL" id="VDK53816.1"/>
    </source>
</evidence>
<protein>
    <submittedName>
        <fullName evidence="2">Uncharacterized protein</fullName>
    </submittedName>
</protein>
<name>A0A3P6QSM9_DIBLA</name>
<feature type="chain" id="PRO_5018222692" evidence="1">
    <location>
        <begin position="16"/>
        <end position="67"/>
    </location>
</feature>
<reference evidence="2 3" key="1">
    <citation type="submission" date="2018-11" db="EMBL/GenBank/DDBJ databases">
        <authorList>
            <consortium name="Pathogen Informatics"/>
        </authorList>
    </citation>
    <scope>NUCLEOTIDE SEQUENCE [LARGE SCALE GENOMIC DNA]</scope>
</reference>
<evidence type="ECO:0000256" key="1">
    <source>
        <dbReference type="SAM" id="SignalP"/>
    </source>
</evidence>
<feature type="signal peptide" evidence="1">
    <location>
        <begin position="1"/>
        <end position="15"/>
    </location>
</feature>
<dbReference type="EMBL" id="UYRU01018635">
    <property type="protein sequence ID" value="VDK53816.1"/>
    <property type="molecule type" value="Genomic_DNA"/>
</dbReference>
<dbReference type="Proteomes" id="UP000281553">
    <property type="component" value="Unassembled WGS sequence"/>
</dbReference>
<evidence type="ECO:0000313" key="3">
    <source>
        <dbReference type="Proteomes" id="UP000281553"/>
    </source>
</evidence>